<dbReference type="InterPro" id="IPR050654">
    <property type="entry name" value="AChE-related_enzymes"/>
</dbReference>
<comment type="similarity">
    <text evidence="1">Belongs to the type-B carboxylesterase/lipase family.</text>
</comment>
<feature type="domain" description="Carboxylesterase type B" evidence="3">
    <location>
        <begin position="565"/>
        <end position="727"/>
    </location>
</feature>
<dbReference type="InterPro" id="IPR002018">
    <property type="entry name" value="CarbesteraseB"/>
</dbReference>
<name>A0A6G1GXJ7_9PEZI</name>
<dbReference type="OrthoDB" id="4360026at2759"/>
<dbReference type="Proteomes" id="UP000800041">
    <property type="component" value="Unassembled WGS sequence"/>
</dbReference>
<reference evidence="4" key="1">
    <citation type="journal article" date="2020" name="Stud. Mycol.">
        <title>101 Dothideomycetes genomes: a test case for predicting lifestyles and emergence of pathogens.</title>
        <authorList>
            <person name="Haridas S."/>
            <person name="Albert R."/>
            <person name="Binder M."/>
            <person name="Bloem J."/>
            <person name="Labutti K."/>
            <person name="Salamov A."/>
            <person name="Andreopoulos B."/>
            <person name="Baker S."/>
            <person name="Barry K."/>
            <person name="Bills G."/>
            <person name="Bluhm B."/>
            <person name="Cannon C."/>
            <person name="Castanera R."/>
            <person name="Culley D."/>
            <person name="Daum C."/>
            <person name="Ezra D."/>
            <person name="Gonzalez J."/>
            <person name="Henrissat B."/>
            <person name="Kuo A."/>
            <person name="Liang C."/>
            <person name="Lipzen A."/>
            <person name="Lutzoni F."/>
            <person name="Magnuson J."/>
            <person name="Mondo S."/>
            <person name="Nolan M."/>
            <person name="Ohm R."/>
            <person name="Pangilinan J."/>
            <person name="Park H.-J."/>
            <person name="Ramirez L."/>
            <person name="Alfaro M."/>
            <person name="Sun H."/>
            <person name="Tritt A."/>
            <person name="Yoshinaga Y."/>
            <person name="Zwiers L.-H."/>
            <person name="Turgeon B."/>
            <person name="Goodwin S."/>
            <person name="Spatafora J."/>
            <person name="Crous P."/>
            <person name="Grigoriev I."/>
        </authorList>
    </citation>
    <scope>NUCLEOTIDE SEQUENCE</scope>
    <source>
        <strain evidence="4">CBS 113979</strain>
    </source>
</reference>
<dbReference type="EMBL" id="ML977161">
    <property type="protein sequence ID" value="KAF1985683.1"/>
    <property type="molecule type" value="Genomic_DNA"/>
</dbReference>
<evidence type="ECO:0000313" key="5">
    <source>
        <dbReference type="Proteomes" id="UP000800041"/>
    </source>
</evidence>
<dbReference type="PANTHER" id="PTHR43918:SF4">
    <property type="entry name" value="CARBOXYLIC ESTER HYDROLASE"/>
    <property type="match status" value="1"/>
</dbReference>
<evidence type="ECO:0000256" key="2">
    <source>
        <dbReference type="ARBA" id="ARBA00022801"/>
    </source>
</evidence>
<gene>
    <name evidence="4" type="ORF">K402DRAFT_464333</name>
</gene>
<dbReference type="Pfam" id="PF00135">
    <property type="entry name" value="COesterase"/>
    <property type="match status" value="2"/>
</dbReference>
<keyword evidence="5" id="KW-1185">Reference proteome</keyword>
<evidence type="ECO:0000313" key="4">
    <source>
        <dbReference type="EMBL" id="KAF1985683.1"/>
    </source>
</evidence>
<keyword evidence="2 4" id="KW-0378">Hydrolase</keyword>
<evidence type="ECO:0000259" key="3">
    <source>
        <dbReference type="Pfam" id="PF00135"/>
    </source>
</evidence>
<dbReference type="InterPro" id="IPR019826">
    <property type="entry name" value="Carboxylesterase_B_AS"/>
</dbReference>
<dbReference type="PROSITE" id="PS00122">
    <property type="entry name" value="CARBOXYLESTERASE_B_1"/>
    <property type="match status" value="1"/>
</dbReference>
<dbReference type="GO" id="GO:0052689">
    <property type="term" value="F:carboxylic ester hydrolase activity"/>
    <property type="evidence" value="ECO:0007669"/>
    <property type="project" value="TreeGrafter"/>
</dbReference>
<sequence length="776" mass="86848">MAADDPPTIICYGKPVLVEDALQNKDGFTTRDCLAAIRGESVPRRLGVLAARRAVVSGIRHHPGFATVLHGTCGEFTRALNARSIMSDIIPDMDMDNPDEVPYCIWHPDIAKETTYRDLVIRYPALLYHVGRACAVAGYTSLYKELVEKWKLLPEVHIAEEARESGSMDIFNLIMTNELKYKVMNDYERTVSPLNPPFANLNGDTAVRAALDTRVELRKDYEPRYFNITEDANFSEESSGGGPIPEKVVQQLYLPLPRDLPVVDKDILIIMAAYYGDVDRYTRLRRPVAWWSVQDADWIQKYVYPHEERVWNAICARFIMNNDLSMVSTPRRGLSLYPAVIWFPTRATSPTYRELARRRPNLKPQAARACIVADYQATFDALDPDPDDRGLLLEARASPNPHYARALEEKIKETGKTLSDVENGYISEDLRYTRRNLFEPTTTFLNAALDLKYGVVRGSFEFVYEGQMANVAEVELFIMSNHPIWGQCQQDDAPVANNLLRELGQVGDRFGEDCLTVNVWSKPQSGEKAKAVIIWIYGGAFNAGRTSDPNYYGPRIADEHDVVVEKNTGLLDQRLAIEWARDNVAAFGGDPKRMILFGESGGAMSVDFYSYVYTEDPIVYGFIAESGTTGLMGVHPNNDAVWFQASEKLGCGGANDPKDAAVSCMKSKPYKDLLKAILAPGFAPIGQFIPSVDDKLVFSDTQQRLDSGRFIKKPLLTGGNNNEAGLFFGVPAWRYRYFGQFPNQHLADDSGAWHSSEIAMIFGTTERVSKAPNTPA</sequence>
<proteinExistence type="inferred from homology"/>
<evidence type="ECO:0000256" key="1">
    <source>
        <dbReference type="ARBA" id="ARBA00005964"/>
    </source>
</evidence>
<dbReference type="SUPFAM" id="SSF53474">
    <property type="entry name" value="alpha/beta-Hydrolases"/>
    <property type="match status" value="1"/>
</dbReference>
<feature type="domain" description="Carboxylesterase type B" evidence="3">
    <location>
        <begin position="503"/>
        <end position="564"/>
    </location>
</feature>
<organism evidence="4 5">
    <name type="scientific">Aulographum hederae CBS 113979</name>
    <dbReference type="NCBI Taxonomy" id="1176131"/>
    <lineage>
        <taxon>Eukaryota</taxon>
        <taxon>Fungi</taxon>
        <taxon>Dikarya</taxon>
        <taxon>Ascomycota</taxon>
        <taxon>Pezizomycotina</taxon>
        <taxon>Dothideomycetes</taxon>
        <taxon>Pleosporomycetidae</taxon>
        <taxon>Aulographales</taxon>
        <taxon>Aulographaceae</taxon>
    </lineage>
</organism>
<accession>A0A6G1GXJ7</accession>
<dbReference type="Gene3D" id="3.40.50.1820">
    <property type="entry name" value="alpha/beta hydrolase"/>
    <property type="match status" value="1"/>
</dbReference>
<dbReference type="InterPro" id="IPR029058">
    <property type="entry name" value="AB_hydrolase_fold"/>
</dbReference>
<protein>
    <submittedName>
        <fullName evidence="4">Alpha/beta-hydrolase</fullName>
    </submittedName>
</protein>
<dbReference type="PANTHER" id="PTHR43918">
    <property type="entry name" value="ACETYLCHOLINESTERASE"/>
    <property type="match status" value="1"/>
</dbReference>
<dbReference type="AlphaFoldDB" id="A0A6G1GXJ7"/>